<reference evidence="5" key="1">
    <citation type="submission" date="2017-01" db="EMBL/GenBank/DDBJ databases">
        <authorList>
            <person name="Varghese N."/>
            <person name="Submissions S."/>
        </authorList>
    </citation>
    <scope>NUCLEOTIDE SEQUENCE [LARGE SCALE GENOMIC DNA]</scope>
    <source>
        <strain evidence="5">CGMCC 1.7737</strain>
    </source>
</reference>
<dbReference type="PANTHER" id="PTHR32328">
    <property type="entry name" value="L-SERYL-TRNA(SEC) SELENIUM TRANSFERASE"/>
    <property type="match status" value="1"/>
</dbReference>
<accession>A0A1N7CPM6</accession>
<keyword evidence="4" id="KW-0808">Transferase</keyword>
<dbReference type="PANTHER" id="PTHR32328:SF0">
    <property type="entry name" value="L-SERYL-TRNA(SEC) SELENIUM TRANSFERASE"/>
    <property type="match status" value="1"/>
</dbReference>
<evidence type="ECO:0000259" key="3">
    <source>
        <dbReference type="Pfam" id="PF00266"/>
    </source>
</evidence>
<evidence type="ECO:0000256" key="1">
    <source>
        <dbReference type="ARBA" id="ARBA00001933"/>
    </source>
</evidence>
<dbReference type="Gene3D" id="3.40.640.10">
    <property type="entry name" value="Type I PLP-dependent aspartate aminotransferase-like (Major domain)"/>
    <property type="match status" value="1"/>
</dbReference>
<protein>
    <submittedName>
        <fullName evidence="4">L-seryl-tRNA(Ser) seleniumtransferase</fullName>
    </submittedName>
</protein>
<dbReference type="RefSeq" id="WP_076431110.1">
    <property type="nucleotide sequence ID" value="NZ_FTNO01000003.1"/>
</dbReference>
<name>A0A1N7CPM6_9EURY</name>
<keyword evidence="5" id="KW-1185">Reference proteome</keyword>
<evidence type="ECO:0000313" key="4">
    <source>
        <dbReference type="EMBL" id="SIR65571.1"/>
    </source>
</evidence>
<organism evidence="4 5">
    <name type="scientific">Haladaptatus litoreus</name>
    <dbReference type="NCBI Taxonomy" id="553468"/>
    <lineage>
        <taxon>Archaea</taxon>
        <taxon>Methanobacteriati</taxon>
        <taxon>Methanobacteriota</taxon>
        <taxon>Stenosarchaea group</taxon>
        <taxon>Halobacteria</taxon>
        <taxon>Halobacteriales</taxon>
        <taxon>Haladaptataceae</taxon>
        <taxon>Haladaptatus</taxon>
    </lineage>
</organism>
<dbReference type="InterPro" id="IPR015421">
    <property type="entry name" value="PyrdxlP-dep_Trfase_major"/>
</dbReference>
<dbReference type="GO" id="GO:0004125">
    <property type="term" value="F:L-seryl-tRNA(Sec) selenium transferase activity"/>
    <property type="evidence" value="ECO:0007669"/>
    <property type="project" value="TreeGrafter"/>
</dbReference>
<keyword evidence="2" id="KW-0663">Pyridoxal phosphate</keyword>
<feature type="domain" description="Aminotransferase class V" evidence="3">
    <location>
        <begin position="144"/>
        <end position="239"/>
    </location>
</feature>
<dbReference type="SUPFAM" id="SSF53383">
    <property type="entry name" value="PLP-dependent transferases"/>
    <property type="match status" value="1"/>
</dbReference>
<evidence type="ECO:0000313" key="5">
    <source>
        <dbReference type="Proteomes" id="UP000186914"/>
    </source>
</evidence>
<sequence>MRTQTIYEELGVPHVVNATGTKTRIGGSRIRPEAVEAMARASESFVRLSDLQARASELIADVTGAEAGYVASGASSALALGAAACIAGDDLGTMARLPDTDGVADEIVVPRTHRTGYDHALRAAGARIVDVGSNDKHLGTGSRNVEPWEIGDAIGENTAAVAYIEKSYTEPPLEVVCEIAHDHGVPVIVDAAAELPPTSNLEAFVDAGADLVAFSGGKAIRGPQTTGILAGRANLVSSVAAQHLDMHAAEQVWEPASELINSDRLGGVPRQGIGRPMKVGKEELVGLIRALELFVEEDHDALLEEWLERSRRIAADLEAVAGFDTSLTADDKTAVAPEVVVSVDADTAGVSATDVVGGLRREEPRVFVGADALPTGEFTVNPMCLTDEETDYAVGRIVAQVEQ</sequence>
<proteinExistence type="predicted"/>
<dbReference type="InterPro" id="IPR000192">
    <property type="entry name" value="Aminotrans_V_dom"/>
</dbReference>
<dbReference type="AlphaFoldDB" id="A0A1N7CPM6"/>
<gene>
    <name evidence="4" type="ORF">SAMN05421858_3160</name>
</gene>
<dbReference type="Pfam" id="PF00266">
    <property type="entry name" value="Aminotran_5"/>
    <property type="match status" value="1"/>
</dbReference>
<dbReference type="EMBL" id="FTNO01000003">
    <property type="protein sequence ID" value="SIR65571.1"/>
    <property type="molecule type" value="Genomic_DNA"/>
</dbReference>
<dbReference type="Proteomes" id="UP000186914">
    <property type="component" value="Unassembled WGS sequence"/>
</dbReference>
<comment type="cofactor">
    <cofactor evidence="1">
        <name>pyridoxal 5'-phosphate</name>
        <dbReference type="ChEBI" id="CHEBI:597326"/>
    </cofactor>
</comment>
<dbReference type="InterPro" id="IPR015424">
    <property type="entry name" value="PyrdxlP-dep_Trfase"/>
</dbReference>
<dbReference type="OrthoDB" id="201572at2157"/>
<evidence type="ECO:0000256" key="2">
    <source>
        <dbReference type="ARBA" id="ARBA00022898"/>
    </source>
</evidence>